<keyword evidence="3" id="KW-1185">Reference proteome</keyword>
<evidence type="ECO:0000313" key="3">
    <source>
        <dbReference type="Proteomes" id="UP001597110"/>
    </source>
</evidence>
<dbReference type="Proteomes" id="UP001597110">
    <property type="component" value="Unassembled WGS sequence"/>
</dbReference>
<feature type="transmembrane region" description="Helical" evidence="1">
    <location>
        <begin position="12"/>
        <end position="29"/>
    </location>
</feature>
<protein>
    <recommendedName>
        <fullName evidence="4">Integral membrane protein</fullName>
    </recommendedName>
</protein>
<feature type="transmembrane region" description="Helical" evidence="1">
    <location>
        <begin position="41"/>
        <end position="60"/>
    </location>
</feature>
<keyword evidence="1" id="KW-1133">Transmembrane helix</keyword>
<sequence length="125" mass="13908">MLEFLFEVVGEFLLQAVIEVLVELGVHSLAEPFRRRPSPWLAAVGYSIFGAMAGGLSLLVFPQHLTHEDWRIAHLIATPVAVGIGMMLLGRWRARRGDDVLRIDRFACGYLFALALALVRFVFAG</sequence>
<organism evidence="2 3">
    <name type="scientific">Lysobacter brunescens</name>
    <dbReference type="NCBI Taxonomy" id="262323"/>
    <lineage>
        <taxon>Bacteria</taxon>
        <taxon>Pseudomonadati</taxon>
        <taxon>Pseudomonadota</taxon>
        <taxon>Gammaproteobacteria</taxon>
        <taxon>Lysobacterales</taxon>
        <taxon>Lysobacteraceae</taxon>
        <taxon>Lysobacter</taxon>
    </lineage>
</organism>
<name>A0ABW2YFM4_9GAMM</name>
<gene>
    <name evidence="2" type="ORF">ACFQ0E_12635</name>
</gene>
<evidence type="ECO:0000313" key="2">
    <source>
        <dbReference type="EMBL" id="MFD0726441.1"/>
    </source>
</evidence>
<accession>A0ABW2YFM4</accession>
<feature type="transmembrane region" description="Helical" evidence="1">
    <location>
        <begin position="72"/>
        <end position="94"/>
    </location>
</feature>
<keyword evidence="1" id="KW-0812">Transmembrane</keyword>
<evidence type="ECO:0000256" key="1">
    <source>
        <dbReference type="SAM" id="Phobius"/>
    </source>
</evidence>
<comment type="caution">
    <text evidence="2">The sequence shown here is derived from an EMBL/GenBank/DDBJ whole genome shotgun (WGS) entry which is preliminary data.</text>
</comment>
<evidence type="ECO:0008006" key="4">
    <source>
        <dbReference type="Google" id="ProtNLM"/>
    </source>
</evidence>
<reference evidence="3" key="1">
    <citation type="journal article" date="2019" name="Int. J. Syst. Evol. Microbiol.">
        <title>The Global Catalogue of Microorganisms (GCM) 10K type strain sequencing project: providing services to taxonomists for standard genome sequencing and annotation.</title>
        <authorList>
            <consortium name="The Broad Institute Genomics Platform"/>
            <consortium name="The Broad Institute Genome Sequencing Center for Infectious Disease"/>
            <person name="Wu L."/>
            <person name="Ma J."/>
        </authorList>
    </citation>
    <scope>NUCLEOTIDE SEQUENCE [LARGE SCALE GENOMIC DNA]</scope>
    <source>
        <strain evidence="3">CCUG 55585</strain>
    </source>
</reference>
<proteinExistence type="predicted"/>
<dbReference type="RefSeq" id="WP_386824335.1">
    <property type="nucleotide sequence ID" value="NZ_JBHTIF010000002.1"/>
</dbReference>
<dbReference type="EMBL" id="JBHTIF010000002">
    <property type="protein sequence ID" value="MFD0726441.1"/>
    <property type="molecule type" value="Genomic_DNA"/>
</dbReference>
<feature type="transmembrane region" description="Helical" evidence="1">
    <location>
        <begin position="106"/>
        <end position="123"/>
    </location>
</feature>
<keyword evidence="1" id="KW-0472">Membrane</keyword>